<keyword evidence="3 5" id="KW-0694">RNA-binding</keyword>
<organism evidence="8 9">
    <name type="scientific">Nicrophorus vespilloides</name>
    <name type="common">Boreal carrion beetle</name>
    <dbReference type="NCBI Taxonomy" id="110193"/>
    <lineage>
        <taxon>Eukaryota</taxon>
        <taxon>Metazoa</taxon>
        <taxon>Ecdysozoa</taxon>
        <taxon>Arthropoda</taxon>
        <taxon>Hexapoda</taxon>
        <taxon>Insecta</taxon>
        <taxon>Pterygota</taxon>
        <taxon>Neoptera</taxon>
        <taxon>Endopterygota</taxon>
        <taxon>Coleoptera</taxon>
        <taxon>Polyphaga</taxon>
        <taxon>Staphyliniformia</taxon>
        <taxon>Silphidae</taxon>
        <taxon>Nicrophorinae</taxon>
        <taxon>Nicrophorus</taxon>
    </lineage>
</organism>
<evidence type="ECO:0000256" key="6">
    <source>
        <dbReference type="SAM" id="MobiDB-lite"/>
    </source>
</evidence>
<gene>
    <name evidence="9" type="primary">LOC108558387</name>
</gene>
<dbReference type="Pfam" id="PF00076">
    <property type="entry name" value="RRM_1"/>
    <property type="match status" value="5"/>
</dbReference>
<dbReference type="SMART" id="SM00360">
    <property type="entry name" value="RRM"/>
    <property type="match status" value="6"/>
</dbReference>
<evidence type="ECO:0000313" key="9">
    <source>
        <dbReference type="RefSeq" id="XP_017770776.1"/>
    </source>
</evidence>
<keyword evidence="4" id="KW-0539">Nucleus</keyword>
<evidence type="ECO:0000256" key="3">
    <source>
        <dbReference type="ARBA" id="ARBA00022884"/>
    </source>
</evidence>
<keyword evidence="2" id="KW-0677">Repeat</keyword>
<feature type="compositionally biased region" description="Acidic residues" evidence="6">
    <location>
        <begin position="176"/>
        <end position="186"/>
    </location>
</feature>
<dbReference type="PANTHER" id="PTHR48039">
    <property type="entry name" value="RNA-BINDING MOTIF PROTEIN 14B"/>
    <property type="match status" value="1"/>
</dbReference>
<dbReference type="GeneID" id="108558387"/>
<accession>A0ABM1M876</accession>
<proteinExistence type="predicted"/>
<comment type="subcellular location">
    <subcellularLocation>
        <location evidence="1">Nucleus</location>
    </subcellularLocation>
</comment>
<feature type="domain" description="RRM" evidence="7">
    <location>
        <begin position="2"/>
        <end position="79"/>
    </location>
</feature>
<reference evidence="9" key="1">
    <citation type="submission" date="2025-08" db="UniProtKB">
        <authorList>
            <consortium name="RefSeq"/>
        </authorList>
    </citation>
    <scope>IDENTIFICATION</scope>
    <source>
        <tissue evidence="9">Whole Larva</tissue>
    </source>
</reference>
<dbReference type="InterPro" id="IPR012677">
    <property type="entry name" value="Nucleotide-bd_a/b_plait_sf"/>
</dbReference>
<protein>
    <submittedName>
        <fullName evidence="9">Probable RNA-binding protein 19</fullName>
    </submittedName>
</protein>
<dbReference type="PROSITE" id="PS50102">
    <property type="entry name" value="RRM"/>
    <property type="match status" value="5"/>
</dbReference>
<feature type="compositionally biased region" description="Basic and acidic residues" evidence="6">
    <location>
        <begin position="596"/>
        <end position="609"/>
    </location>
</feature>
<feature type="region of interest" description="Disordered" evidence="6">
    <location>
        <begin position="590"/>
        <end position="627"/>
    </location>
</feature>
<dbReference type="InterPro" id="IPR035979">
    <property type="entry name" value="RBD_domain_sf"/>
</dbReference>
<feature type="compositionally biased region" description="Acidic residues" evidence="6">
    <location>
        <begin position="610"/>
        <end position="626"/>
    </location>
</feature>
<feature type="region of interest" description="Disordered" evidence="6">
    <location>
        <begin position="99"/>
        <end position="123"/>
    </location>
</feature>
<feature type="domain" description="RRM" evidence="7">
    <location>
        <begin position="628"/>
        <end position="711"/>
    </location>
</feature>
<feature type="domain" description="RRM" evidence="7">
    <location>
        <begin position="331"/>
        <end position="409"/>
    </location>
</feature>
<dbReference type="Gene3D" id="3.30.70.330">
    <property type="match status" value="6"/>
</dbReference>
<feature type="domain" description="RRM" evidence="7">
    <location>
        <begin position="732"/>
        <end position="812"/>
    </location>
</feature>
<feature type="domain" description="RRM" evidence="7">
    <location>
        <begin position="514"/>
        <end position="586"/>
    </location>
</feature>
<feature type="region of interest" description="Disordered" evidence="6">
    <location>
        <begin position="156"/>
        <end position="190"/>
    </location>
</feature>
<feature type="compositionally biased region" description="Basic and acidic residues" evidence="6">
    <location>
        <begin position="104"/>
        <end position="123"/>
    </location>
</feature>
<sequence length="845" mass="96449">MSRIIIKNLPKNITDTKLREIFGAKGHVTDVQLKYTPDGKFRQFAFIGYKEEAEANEAIEYFDKTSINTNKITVQKCSQLGDASKPKSWSKYAVDSSAYKSKHKTAEPAEEEPKVEKDKSEPTQDLLEKYKDDHEFEEFLNVQGDKNTQNLLSKIKKTGDDEQSEDEDEAPKGDKVEDDNKEEEEEKEKIANAKISDLEYMKMLKKNVAEPEVKKKKEKPRKNLKLFTLKMRNLPNSCKKKDIKAFFKPLYLHSLRCPKNIRNIAFVGFLDEKNFKIALTKDRSFIKGKQIEVKEYVDYKNEPKEQANDVNNKWKYQEEKLKNEEEIAESGKIFIRNLSYTSTEDEVQKLFETYGPIADFTLPIDTTTRKPKGFATVTFVMPENAVKAYTELDGTIFHGRMLHLLRGKSKENADDDNEETTDFKKKKAKELKKKAGSSHNWNSLFLGHDAVAEVMANTYGTTKEAVLDPRGAGNAAVRLALGETQIIAQTRKHLEDHGVILDAFNGVTTKRSKTIIIVKNLPANTTSMDIQTLFHPHGHLGRVILPPSGITAIVEFVEPSEAKKAFTRLAYTKFKNLPLYLEWAPDNSLSGQNNRNVKEPTHNETKPEEPVEVVEEEEDDDEEPEPDTTLFVKNLNFETTDNVLRKHFASCGKISYANVVTKKDLNDPTKKLSMGYGFVRFYHKESINKALKNLQQSVLDGKSLELKRSERTLSNEVVAERKTTKKIKQTGSKICVRNVPFQANQQDLLELFKTFGEIKSLRLPKKMGPTNQHRGFGFVDFATNADAKKAFEALSQSTHVLGRRLVLEWAATEDSIDDIRKRTADHFHETTETKRSKKSVFEMES</sequence>
<dbReference type="InterPro" id="IPR051945">
    <property type="entry name" value="RRM_MRD1_RNA_proc_ribogen"/>
</dbReference>
<evidence type="ECO:0000256" key="1">
    <source>
        <dbReference type="ARBA" id="ARBA00004123"/>
    </source>
</evidence>
<dbReference type="RefSeq" id="XP_017770776.1">
    <property type="nucleotide sequence ID" value="XM_017915287.1"/>
</dbReference>
<keyword evidence="8" id="KW-1185">Reference proteome</keyword>
<dbReference type="PANTHER" id="PTHR48039:SF5">
    <property type="entry name" value="RNA-BINDING PROTEIN 28"/>
    <property type="match status" value="1"/>
</dbReference>
<dbReference type="CDD" id="cd12318">
    <property type="entry name" value="RRM5_RBM19_like"/>
    <property type="match status" value="1"/>
</dbReference>
<dbReference type="InterPro" id="IPR000504">
    <property type="entry name" value="RRM_dom"/>
</dbReference>
<dbReference type="InterPro" id="IPR034423">
    <property type="entry name" value="RBM19_RRM5"/>
</dbReference>
<dbReference type="Proteomes" id="UP000695000">
    <property type="component" value="Unplaced"/>
</dbReference>
<evidence type="ECO:0000256" key="5">
    <source>
        <dbReference type="PROSITE-ProRule" id="PRU00176"/>
    </source>
</evidence>
<evidence type="ECO:0000256" key="4">
    <source>
        <dbReference type="ARBA" id="ARBA00023242"/>
    </source>
</evidence>
<evidence type="ECO:0000259" key="7">
    <source>
        <dbReference type="PROSITE" id="PS50102"/>
    </source>
</evidence>
<name>A0ABM1M876_NICVS</name>
<evidence type="ECO:0000313" key="8">
    <source>
        <dbReference type="Proteomes" id="UP000695000"/>
    </source>
</evidence>
<evidence type="ECO:0000256" key="2">
    <source>
        <dbReference type="ARBA" id="ARBA00022737"/>
    </source>
</evidence>
<dbReference type="SUPFAM" id="SSF54928">
    <property type="entry name" value="RNA-binding domain, RBD"/>
    <property type="match status" value="5"/>
</dbReference>